<keyword evidence="3 5" id="KW-0347">Helicase</keyword>
<comment type="catalytic activity">
    <reaction evidence="5">
        <text>ATP + H2O = ADP + phosphate + H(+)</text>
        <dbReference type="Rhea" id="RHEA:13065"/>
        <dbReference type="ChEBI" id="CHEBI:15377"/>
        <dbReference type="ChEBI" id="CHEBI:15378"/>
        <dbReference type="ChEBI" id="CHEBI:30616"/>
        <dbReference type="ChEBI" id="CHEBI:43474"/>
        <dbReference type="ChEBI" id="CHEBI:456216"/>
        <dbReference type="EC" id="3.6.4.13"/>
    </reaction>
</comment>
<evidence type="ECO:0000313" key="14">
    <source>
        <dbReference type="Proteomes" id="UP000182818"/>
    </source>
</evidence>
<dbReference type="STRING" id="319653.SAMN04487973_11725"/>
<feature type="compositionally biased region" description="Basic and acidic residues" evidence="7">
    <location>
        <begin position="425"/>
        <end position="440"/>
    </location>
</feature>
<feature type="compositionally biased region" description="Basic residues" evidence="7">
    <location>
        <begin position="441"/>
        <end position="458"/>
    </location>
</feature>
<dbReference type="PROSITE" id="PS51194">
    <property type="entry name" value="HELICASE_CTER"/>
    <property type="match status" value="1"/>
</dbReference>
<dbReference type="CDD" id="cd18787">
    <property type="entry name" value="SF2_C_DEAD"/>
    <property type="match status" value="1"/>
</dbReference>
<feature type="domain" description="Helicase C-terminal" evidence="9">
    <location>
        <begin position="233"/>
        <end position="385"/>
    </location>
</feature>
<protein>
    <recommendedName>
        <fullName evidence="5">DEAD-box ATP-dependent RNA helicase CshB</fullName>
        <ecNumber evidence="5">3.6.4.13</ecNumber>
    </recommendedName>
</protein>
<keyword evidence="5" id="KW-0694">RNA-binding</keyword>
<dbReference type="GO" id="GO:0006401">
    <property type="term" value="P:RNA catabolic process"/>
    <property type="evidence" value="ECO:0007669"/>
    <property type="project" value="UniProtKB-UniRule"/>
</dbReference>
<dbReference type="InterPro" id="IPR014001">
    <property type="entry name" value="Helicase_ATP-bd"/>
</dbReference>
<keyword evidence="2 5" id="KW-0378">Hydrolase</keyword>
<keyword evidence="1 5" id="KW-0547">Nucleotide-binding</keyword>
<proteinExistence type="inferred from homology"/>
<evidence type="ECO:0000259" key="9">
    <source>
        <dbReference type="PROSITE" id="PS51194"/>
    </source>
</evidence>
<evidence type="ECO:0000256" key="1">
    <source>
        <dbReference type="ARBA" id="ARBA00022741"/>
    </source>
</evidence>
<organism evidence="11 13">
    <name type="scientific">Pediococcus ethanolidurans</name>
    <dbReference type="NCBI Taxonomy" id="319653"/>
    <lineage>
        <taxon>Bacteria</taxon>
        <taxon>Bacillati</taxon>
        <taxon>Bacillota</taxon>
        <taxon>Bacilli</taxon>
        <taxon>Lactobacillales</taxon>
        <taxon>Lactobacillaceae</taxon>
        <taxon>Pediococcus</taxon>
    </lineage>
</organism>
<dbReference type="PATRIC" id="fig|319653.3.peg.665"/>
<dbReference type="GO" id="GO:0009409">
    <property type="term" value="P:response to cold"/>
    <property type="evidence" value="ECO:0007669"/>
    <property type="project" value="InterPro"/>
</dbReference>
<dbReference type="GO" id="GO:0016787">
    <property type="term" value="F:hydrolase activity"/>
    <property type="evidence" value="ECO:0007669"/>
    <property type="project" value="UniProtKB-KW"/>
</dbReference>
<dbReference type="EC" id="3.6.4.13" evidence="5"/>
<dbReference type="InterPro" id="IPR050547">
    <property type="entry name" value="DEAD_box_RNA_helicases"/>
</dbReference>
<evidence type="ECO:0000313" key="11">
    <source>
        <dbReference type="EMBL" id="KRN81937.1"/>
    </source>
</evidence>
<reference evidence="12 14" key="2">
    <citation type="submission" date="2016-10" db="EMBL/GenBank/DDBJ databases">
        <authorList>
            <person name="Varghese N."/>
            <person name="Submissions S."/>
        </authorList>
    </citation>
    <scope>NUCLEOTIDE SEQUENCE [LARGE SCALE GENOMIC DNA]</scope>
    <source>
        <strain evidence="12 14">CGMCC 1.3889</strain>
    </source>
</reference>
<comment type="function">
    <text evidence="5">Probable DEAD-box RNA helicase. May work in conjunction with the cold shock proteins to ensure proper initiation of transcription at low and optimal temperatures.</text>
</comment>
<dbReference type="CDD" id="cd00268">
    <property type="entry name" value="DEADc"/>
    <property type="match status" value="1"/>
</dbReference>
<dbReference type="Gene3D" id="3.40.50.300">
    <property type="entry name" value="P-loop containing nucleotide triphosphate hydrolases"/>
    <property type="match status" value="2"/>
</dbReference>
<keyword evidence="5" id="KW-0346">Stress response</keyword>
<dbReference type="SUPFAM" id="SSF52540">
    <property type="entry name" value="P-loop containing nucleoside triphosphate hydrolases"/>
    <property type="match status" value="1"/>
</dbReference>
<evidence type="ECO:0000256" key="2">
    <source>
        <dbReference type="ARBA" id="ARBA00022801"/>
    </source>
</evidence>
<comment type="similarity">
    <text evidence="5">Belongs to the DEAD box helicase family. CshB subfamily.</text>
</comment>
<dbReference type="PROSITE" id="PS51192">
    <property type="entry name" value="HELICASE_ATP_BIND_1"/>
    <property type="match status" value="1"/>
</dbReference>
<dbReference type="SMART" id="SM00490">
    <property type="entry name" value="HELICc"/>
    <property type="match status" value="1"/>
</dbReference>
<dbReference type="Proteomes" id="UP000051749">
    <property type="component" value="Unassembled WGS sequence"/>
</dbReference>
<dbReference type="Pfam" id="PF00270">
    <property type="entry name" value="DEAD"/>
    <property type="match status" value="1"/>
</dbReference>
<sequence>MKNGFTEFNLQPFLLTALKEINFNQPTPVQEKLIPVIEAGKSVIGQSQTGSGKTHTFLLPILNHIDPQKQQVQVVITTPSRELAYQIHTAARQLVKFSDSEIEIGNYVGGTDKKRQIEKLKHRQPQVVIGTPGRVWDLISSQALDVHLAAQFVVDEADMTLDMGFLNEVDKIAASLPKKLQMMVFSATIPHSLNIFLKKYMVNPVIEEIPVQSIISPTIENWLISTKSKGKNNVIHQLLTIGEPYLVLIFCNTKERVDELTYYLKNKGLKVAKVHGGVPPRERKRVMKEIHNLDFQFVVATDLAARGIDIEGVSMVINDGIPDDLDFFIHRVGRTGRNGMSGIAITLYEPGEEAKVSEIEKLGVKFQPKAIKNGEVVDSYDRNRRTTRVKDHHKLDPTMVGMVKKKKRKVKPGYKRRIKKAIEIQDQRDRRVAKHQEFLKTKRQKIKQNRAKRNSGEH</sequence>
<evidence type="ECO:0000256" key="6">
    <source>
        <dbReference type="PROSITE-ProRule" id="PRU00552"/>
    </source>
</evidence>
<dbReference type="InterPro" id="IPR014014">
    <property type="entry name" value="RNA_helicase_DEAD_Q_motif"/>
</dbReference>
<dbReference type="RefSeq" id="WP_057807087.1">
    <property type="nucleotide sequence ID" value="NZ_BJYP01000031.1"/>
</dbReference>
<dbReference type="Proteomes" id="UP000182818">
    <property type="component" value="Unassembled WGS sequence"/>
</dbReference>
<dbReference type="HAMAP" id="MF_01494">
    <property type="entry name" value="DEAD_helicase_CshB"/>
    <property type="match status" value="1"/>
</dbReference>
<dbReference type="PANTHER" id="PTHR47963">
    <property type="entry name" value="DEAD-BOX ATP-DEPENDENT RNA HELICASE 47, MITOCHONDRIAL"/>
    <property type="match status" value="1"/>
</dbReference>
<dbReference type="InterPro" id="IPR044742">
    <property type="entry name" value="DEAD/DEAH_RhlB"/>
</dbReference>
<dbReference type="GO" id="GO:0005840">
    <property type="term" value="C:ribosome"/>
    <property type="evidence" value="ECO:0007669"/>
    <property type="project" value="TreeGrafter"/>
</dbReference>
<evidence type="ECO:0000256" key="7">
    <source>
        <dbReference type="SAM" id="MobiDB-lite"/>
    </source>
</evidence>
<dbReference type="GO" id="GO:0003724">
    <property type="term" value="F:RNA helicase activity"/>
    <property type="evidence" value="ECO:0007669"/>
    <property type="project" value="UniProtKB-UniRule"/>
</dbReference>
<feature type="short sequence motif" description="Q motif" evidence="6">
    <location>
        <begin position="3"/>
        <end position="31"/>
    </location>
</feature>
<dbReference type="InterPro" id="IPR001650">
    <property type="entry name" value="Helicase_C-like"/>
</dbReference>
<dbReference type="SMART" id="SM00487">
    <property type="entry name" value="DEXDc"/>
    <property type="match status" value="1"/>
</dbReference>
<name>A0A0R2JXM6_9LACO</name>
<evidence type="ECO:0000259" key="10">
    <source>
        <dbReference type="PROSITE" id="PS51195"/>
    </source>
</evidence>
<dbReference type="OrthoDB" id="9805696at2"/>
<evidence type="ECO:0000256" key="5">
    <source>
        <dbReference type="HAMAP-Rule" id="MF_01494"/>
    </source>
</evidence>
<dbReference type="AlphaFoldDB" id="A0A0R2JXM6"/>
<keyword evidence="5" id="KW-0963">Cytoplasm</keyword>
<evidence type="ECO:0000313" key="12">
    <source>
        <dbReference type="EMBL" id="SER78739.1"/>
    </source>
</evidence>
<dbReference type="PANTHER" id="PTHR47963:SF1">
    <property type="entry name" value="DEAD-BOX ATP-DEPENDENT RNA HELICASE CSHB"/>
    <property type="match status" value="1"/>
</dbReference>
<accession>A0A0R2JXM6</accession>
<evidence type="ECO:0000256" key="3">
    <source>
        <dbReference type="ARBA" id="ARBA00022806"/>
    </source>
</evidence>
<dbReference type="PROSITE" id="PS51195">
    <property type="entry name" value="Q_MOTIF"/>
    <property type="match status" value="1"/>
</dbReference>
<comment type="caution">
    <text evidence="11">The sequence shown here is derived from an EMBL/GenBank/DDBJ whole genome shotgun (WGS) entry which is preliminary data.</text>
</comment>
<comment type="subcellular location">
    <subcellularLocation>
        <location evidence="5">Cytoplasm</location>
    </subcellularLocation>
</comment>
<feature type="domain" description="DEAD-box RNA helicase Q" evidence="10">
    <location>
        <begin position="3"/>
        <end position="31"/>
    </location>
</feature>
<dbReference type="EMBL" id="FOGK01000017">
    <property type="protein sequence ID" value="SER78739.1"/>
    <property type="molecule type" value="Genomic_DNA"/>
</dbReference>
<dbReference type="InterPro" id="IPR027417">
    <property type="entry name" value="P-loop_NTPase"/>
</dbReference>
<dbReference type="GO" id="GO:0005524">
    <property type="term" value="F:ATP binding"/>
    <property type="evidence" value="ECO:0007669"/>
    <property type="project" value="UniProtKB-UniRule"/>
</dbReference>
<evidence type="ECO:0000259" key="8">
    <source>
        <dbReference type="PROSITE" id="PS51192"/>
    </source>
</evidence>
<reference evidence="11 13" key="1">
    <citation type="journal article" date="2015" name="Genome Announc.">
        <title>Expanding the biotechnology potential of lactobacilli through comparative genomics of 213 strains and associated genera.</title>
        <authorList>
            <person name="Sun Z."/>
            <person name="Harris H.M."/>
            <person name="McCann A."/>
            <person name="Guo C."/>
            <person name="Argimon S."/>
            <person name="Zhang W."/>
            <person name="Yang X."/>
            <person name="Jeffery I.B."/>
            <person name="Cooney J.C."/>
            <person name="Kagawa T.F."/>
            <person name="Liu W."/>
            <person name="Song Y."/>
            <person name="Salvetti E."/>
            <person name="Wrobel A."/>
            <person name="Rasinkangas P."/>
            <person name="Parkhill J."/>
            <person name="Rea M.C."/>
            <person name="O'Sullivan O."/>
            <person name="Ritari J."/>
            <person name="Douillard F.P."/>
            <person name="Paul Ross R."/>
            <person name="Yang R."/>
            <person name="Briner A.E."/>
            <person name="Felis G.E."/>
            <person name="de Vos W.M."/>
            <person name="Barrangou R."/>
            <person name="Klaenhammer T.R."/>
            <person name="Caufield P.W."/>
            <person name="Cui Y."/>
            <person name="Zhang H."/>
            <person name="O'Toole P.W."/>
        </authorList>
    </citation>
    <scope>NUCLEOTIDE SEQUENCE [LARGE SCALE GENOMIC DNA]</scope>
    <source>
        <strain evidence="11 13">DSM 22301</strain>
    </source>
</reference>
<dbReference type="GO" id="GO:0005829">
    <property type="term" value="C:cytosol"/>
    <property type="evidence" value="ECO:0007669"/>
    <property type="project" value="TreeGrafter"/>
</dbReference>
<dbReference type="Pfam" id="PF00271">
    <property type="entry name" value="Helicase_C"/>
    <property type="match status" value="1"/>
</dbReference>
<evidence type="ECO:0000256" key="4">
    <source>
        <dbReference type="ARBA" id="ARBA00022840"/>
    </source>
</evidence>
<gene>
    <name evidence="5" type="primary">cshB</name>
    <name evidence="11" type="ORF">IV87_GL000654</name>
    <name evidence="12" type="ORF">SAMN04487973_11725</name>
</gene>
<dbReference type="GeneID" id="76044017"/>
<dbReference type="InterPro" id="IPR030881">
    <property type="entry name" value="CshB"/>
</dbReference>
<dbReference type="EMBL" id="JQBY01000017">
    <property type="protein sequence ID" value="KRN81937.1"/>
    <property type="molecule type" value="Genomic_DNA"/>
</dbReference>
<evidence type="ECO:0000313" key="13">
    <source>
        <dbReference type="Proteomes" id="UP000051749"/>
    </source>
</evidence>
<dbReference type="InterPro" id="IPR011545">
    <property type="entry name" value="DEAD/DEAH_box_helicase_dom"/>
</dbReference>
<feature type="region of interest" description="Disordered" evidence="7">
    <location>
        <begin position="425"/>
        <end position="458"/>
    </location>
</feature>
<keyword evidence="4 5" id="KW-0067">ATP-binding</keyword>
<keyword evidence="14" id="KW-1185">Reference proteome</keyword>
<dbReference type="GO" id="GO:0033592">
    <property type="term" value="F:RNA strand annealing activity"/>
    <property type="evidence" value="ECO:0007669"/>
    <property type="project" value="TreeGrafter"/>
</dbReference>
<feature type="domain" description="Helicase ATP-binding" evidence="8">
    <location>
        <begin position="34"/>
        <end position="207"/>
    </location>
</feature>